<dbReference type="InterPro" id="IPR051532">
    <property type="entry name" value="Ester_Hydrolysis_Enzymes"/>
</dbReference>
<dbReference type="GO" id="GO:0004622">
    <property type="term" value="F:phosphatidylcholine lysophospholipase activity"/>
    <property type="evidence" value="ECO:0007669"/>
    <property type="project" value="TreeGrafter"/>
</dbReference>
<dbReference type="PANTHER" id="PTHR30383:SF27">
    <property type="entry name" value="SPORE GERMINATION LIPASE LIPC"/>
    <property type="match status" value="1"/>
</dbReference>
<evidence type="ECO:0000259" key="2">
    <source>
        <dbReference type="Pfam" id="PF13472"/>
    </source>
</evidence>
<accession>A0A1G9J7A1</accession>
<dbReference type="PANTHER" id="PTHR30383">
    <property type="entry name" value="THIOESTERASE 1/PROTEASE 1/LYSOPHOSPHOLIPASE L1"/>
    <property type="match status" value="1"/>
</dbReference>
<feature type="transmembrane region" description="Helical" evidence="1">
    <location>
        <begin position="12"/>
        <end position="35"/>
    </location>
</feature>
<dbReference type="InterPro" id="IPR036514">
    <property type="entry name" value="SGNH_hydro_sf"/>
</dbReference>
<dbReference type="InterPro" id="IPR013830">
    <property type="entry name" value="SGNH_hydro"/>
</dbReference>
<sequence>MRLWYAMSNKKNFLIGFAFFLASLLLFIVVFNLLIPKSDQELTKKDFLAQETKHFNYVAIGDSLTEGVGDTTNQGGFVPLLSQAMTDTYNYQVTYSNYGISGNTSQQILSRMTKQEAIQKSLAKADMMTLTVGGNDVMAVIRKHLTKLSVSTFKKPATAYQKRLRQIIELARSENEDLPIYVLGIYNPFYLNFPEMTEMQEIIDNWNESTESVTDEYDNVYFVPINDQLYKGIDGEEGIVSTSGDQTTVINDALFSGDHFHPNNIGYQIMSDVTMEKINETKQEWNKD</sequence>
<keyword evidence="1" id="KW-0812">Transmembrane</keyword>
<proteinExistence type="predicted"/>
<dbReference type="Gene3D" id="3.40.50.1110">
    <property type="entry name" value="SGNH hydrolase"/>
    <property type="match status" value="1"/>
</dbReference>
<dbReference type="CDD" id="cd04506">
    <property type="entry name" value="SGNH_hydrolase_YpmR_like"/>
    <property type="match status" value="1"/>
</dbReference>
<feature type="domain" description="SGNH hydrolase-type esterase" evidence="2">
    <location>
        <begin position="59"/>
        <end position="269"/>
    </location>
</feature>
<evidence type="ECO:0000313" key="4">
    <source>
        <dbReference type="Proteomes" id="UP000183162"/>
    </source>
</evidence>
<gene>
    <name evidence="3" type="ORF">SAMN05216400_0483</name>
</gene>
<dbReference type="Pfam" id="PF13472">
    <property type="entry name" value="Lipase_GDSL_2"/>
    <property type="match status" value="1"/>
</dbReference>
<evidence type="ECO:0000313" key="3">
    <source>
        <dbReference type="EMBL" id="SDL33172.1"/>
    </source>
</evidence>
<dbReference type="EMBL" id="FNGX01000001">
    <property type="protein sequence ID" value="SDL33172.1"/>
    <property type="molecule type" value="Genomic_DNA"/>
</dbReference>
<evidence type="ECO:0000256" key="1">
    <source>
        <dbReference type="SAM" id="Phobius"/>
    </source>
</evidence>
<name>A0A1G9J7A1_STREI</name>
<organism evidence="3 4">
    <name type="scientific">Streptococcus equinus</name>
    <name type="common">Streptococcus bovis</name>
    <dbReference type="NCBI Taxonomy" id="1335"/>
    <lineage>
        <taxon>Bacteria</taxon>
        <taxon>Bacillati</taxon>
        <taxon>Bacillota</taxon>
        <taxon>Bacilli</taxon>
        <taxon>Lactobacillales</taxon>
        <taxon>Streptococcaceae</taxon>
        <taxon>Streptococcus</taxon>
    </lineage>
</organism>
<dbReference type="SUPFAM" id="SSF52266">
    <property type="entry name" value="SGNH hydrolase"/>
    <property type="match status" value="1"/>
</dbReference>
<dbReference type="Proteomes" id="UP000183162">
    <property type="component" value="Unassembled WGS sequence"/>
</dbReference>
<keyword evidence="1" id="KW-0472">Membrane</keyword>
<reference evidence="3 4" key="1">
    <citation type="submission" date="2016-10" db="EMBL/GenBank/DDBJ databases">
        <authorList>
            <person name="de Groot N.N."/>
        </authorList>
    </citation>
    <scope>NUCLEOTIDE SEQUENCE [LARGE SCALE GENOMIC DNA]</scope>
    <source>
        <strain evidence="3 4">Sb09</strain>
    </source>
</reference>
<keyword evidence="1" id="KW-1133">Transmembrane helix</keyword>
<dbReference type="AlphaFoldDB" id="A0A1G9J7A1"/>
<protein>
    <submittedName>
        <fullName evidence="3">Lysophospholipase L1</fullName>
    </submittedName>
</protein>